<comment type="caution">
    <text evidence="1">The sequence shown here is derived from an EMBL/GenBank/DDBJ whole genome shotgun (WGS) entry which is preliminary data.</text>
</comment>
<name>E3BK10_9VIBR</name>
<keyword evidence="2" id="KW-1185">Reference proteome</keyword>
<reference evidence="1 2" key="1">
    <citation type="journal article" date="2012" name="Int. J. Syst. Evol. Microbiol.">
        <title>Vibrio caribbeanicus sp. nov., isolated from the marine sponge Scleritoderma cyanea.</title>
        <authorList>
            <person name="Hoffmann M."/>
            <person name="Monday S.R."/>
            <person name="Allard M.W."/>
            <person name="Strain E.A."/>
            <person name="Whittaker P."/>
            <person name="Naum M."/>
            <person name="McCarthy P.J."/>
            <person name="Lopez J.V."/>
            <person name="Fischer M."/>
            <person name="Brown E.W."/>
        </authorList>
    </citation>
    <scope>NUCLEOTIDE SEQUENCE [LARGE SCALE GENOMIC DNA]</scope>
    <source>
        <strain evidence="1 2">ATCC BAA-2122</strain>
    </source>
</reference>
<accession>E3BK10</accession>
<evidence type="ECO:0000313" key="1">
    <source>
        <dbReference type="EMBL" id="EFP96638.1"/>
    </source>
</evidence>
<protein>
    <submittedName>
        <fullName evidence="1">Uncharacterized protein</fullName>
    </submittedName>
</protein>
<gene>
    <name evidence="1" type="ORF">VIBC2010_09947</name>
</gene>
<dbReference type="EMBL" id="AEIU01000072">
    <property type="protein sequence ID" value="EFP96638.1"/>
    <property type="molecule type" value="Genomic_DNA"/>
</dbReference>
<dbReference type="Proteomes" id="UP000002943">
    <property type="component" value="Unassembled WGS sequence"/>
</dbReference>
<dbReference type="OrthoDB" id="7061043at2"/>
<proteinExistence type="predicted"/>
<sequence length="157" mass="17464">MTLRNFTRLATGMGLVTVAPKVFENYQVAIKTQGPYHPKGTSRIDSILATNHYKAGQVGFGVNGCIKMIYIGLRGFGEAEIGKVFCHKKVQDMLSNPSTWPDHLAVAKTEVNYWREIAANSDSWEEQVGSGIATCFNAESRVFIQETMEKFRKALIS</sequence>
<dbReference type="eggNOG" id="ENOG5031PBP">
    <property type="taxonomic scope" value="Bacteria"/>
</dbReference>
<organism evidence="1 2">
    <name type="scientific">Vibrio caribbeanicus ATCC BAA-2122</name>
    <dbReference type="NCBI Taxonomy" id="796620"/>
    <lineage>
        <taxon>Bacteria</taxon>
        <taxon>Pseudomonadati</taxon>
        <taxon>Pseudomonadota</taxon>
        <taxon>Gammaproteobacteria</taxon>
        <taxon>Vibrionales</taxon>
        <taxon>Vibrionaceae</taxon>
        <taxon>Vibrio</taxon>
    </lineage>
</organism>
<dbReference type="RefSeq" id="WP_009601364.1">
    <property type="nucleotide sequence ID" value="NZ_AEIU01000072.1"/>
</dbReference>
<evidence type="ECO:0000313" key="2">
    <source>
        <dbReference type="Proteomes" id="UP000002943"/>
    </source>
</evidence>
<dbReference type="AlphaFoldDB" id="E3BK10"/>